<proteinExistence type="predicted"/>
<keyword evidence="4" id="KW-1185">Reference proteome</keyword>
<feature type="region of interest" description="Disordered" evidence="2">
    <location>
        <begin position="168"/>
        <end position="264"/>
    </location>
</feature>
<evidence type="ECO:0000313" key="4">
    <source>
        <dbReference type="Proteomes" id="UP001153292"/>
    </source>
</evidence>
<evidence type="ECO:0000256" key="2">
    <source>
        <dbReference type="SAM" id="MobiDB-lite"/>
    </source>
</evidence>
<feature type="compositionally biased region" description="Basic and acidic residues" evidence="2">
    <location>
        <begin position="24"/>
        <end position="40"/>
    </location>
</feature>
<feature type="region of interest" description="Disordered" evidence="2">
    <location>
        <begin position="1"/>
        <end position="46"/>
    </location>
</feature>
<accession>A0ABN8B084</accession>
<dbReference type="Proteomes" id="UP001153292">
    <property type="component" value="Chromosome 17"/>
</dbReference>
<name>A0ABN8B084_CHISP</name>
<gene>
    <name evidence="3" type="ORF">CHILSU_LOCUS3684</name>
</gene>
<feature type="coiled-coil region" evidence="1">
    <location>
        <begin position="83"/>
        <end position="117"/>
    </location>
</feature>
<keyword evidence="1" id="KW-0175">Coiled coil</keyword>
<reference evidence="3" key="1">
    <citation type="submission" date="2021-12" db="EMBL/GenBank/DDBJ databases">
        <authorList>
            <person name="King R."/>
        </authorList>
    </citation>
    <scope>NUCLEOTIDE SEQUENCE</scope>
</reference>
<evidence type="ECO:0000256" key="1">
    <source>
        <dbReference type="SAM" id="Coils"/>
    </source>
</evidence>
<protein>
    <recommendedName>
        <fullName evidence="5">BZIP domain-containing protein</fullName>
    </recommendedName>
</protein>
<evidence type="ECO:0000313" key="3">
    <source>
        <dbReference type="EMBL" id="CAH0400490.1"/>
    </source>
</evidence>
<sequence>MADRENNYQPPKRGRPPGRNRQAFNKEQKRARNAELERVRRGGIATATTDLSSEMQMKEKVKLAHLLAATLTHFIREQEKEPVSEIQATNDALEAEIKELERQRAILLAATEEEECEGEEPSHSAEILNLEAATSSQFAIRDSFSCEENLLEQEASTSLQPAKRARFSSEENLLEQEATTSLQPAKRARLSSDENLLDQEATTSLQSAKRARLSSEQQSASEEELLLVLSPIAQSSPETEPEASPPYQPPAAGTGEMDSLLSPEQLRQLEALLDMVPDDEIPSWPQDCLNFLLQP</sequence>
<dbReference type="EMBL" id="OU963910">
    <property type="protein sequence ID" value="CAH0400490.1"/>
    <property type="molecule type" value="Genomic_DNA"/>
</dbReference>
<evidence type="ECO:0008006" key="5">
    <source>
        <dbReference type="Google" id="ProtNLM"/>
    </source>
</evidence>
<organism evidence="3 4">
    <name type="scientific">Chilo suppressalis</name>
    <name type="common">Asiatic rice borer moth</name>
    <dbReference type="NCBI Taxonomy" id="168631"/>
    <lineage>
        <taxon>Eukaryota</taxon>
        <taxon>Metazoa</taxon>
        <taxon>Ecdysozoa</taxon>
        <taxon>Arthropoda</taxon>
        <taxon>Hexapoda</taxon>
        <taxon>Insecta</taxon>
        <taxon>Pterygota</taxon>
        <taxon>Neoptera</taxon>
        <taxon>Endopterygota</taxon>
        <taxon>Lepidoptera</taxon>
        <taxon>Glossata</taxon>
        <taxon>Ditrysia</taxon>
        <taxon>Pyraloidea</taxon>
        <taxon>Crambidae</taxon>
        <taxon>Crambinae</taxon>
        <taxon>Chilo</taxon>
    </lineage>
</organism>